<name>A0A916JTL6_9BURK</name>
<protein>
    <recommendedName>
        <fullName evidence="3">Deoxyribodipyrimidine photo-lyase</fullName>
        <ecNumber evidence="2">4.1.99.3</ecNumber>
    </recommendedName>
</protein>
<evidence type="ECO:0000256" key="2">
    <source>
        <dbReference type="ARBA" id="ARBA00013149"/>
    </source>
</evidence>
<dbReference type="InterPro" id="IPR005101">
    <property type="entry name" value="Cryptochr/Photolyase_FAD-bd"/>
</dbReference>
<feature type="binding site" evidence="8">
    <location>
        <begin position="248"/>
        <end position="252"/>
    </location>
    <ligand>
        <name>FAD</name>
        <dbReference type="ChEBI" id="CHEBI:57692"/>
    </ligand>
</feature>
<dbReference type="GO" id="GO:0071949">
    <property type="term" value="F:FAD binding"/>
    <property type="evidence" value="ECO:0007669"/>
    <property type="project" value="TreeGrafter"/>
</dbReference>
<evidence type="ECO:0000313" key="12">
    <source>
        <dbReference type="Proteomes" id="UP000693996"/>
    </source>
</evidence>
<dbReference type="GO" id="GO:0009416">
    <property type="term" value="P:response to light stimulus"/>
    <property type="evidence" value="ECO:0007669"/>
    <property type="project" value="TreeGrafter"/>
</dbReference>
<dbReference type="PROSITE" id="PS00394">
    <property type="entry name" value="DNA_PHOTOLYASES_1_1"/>
    <property type="match status" value="1"/>
</dbReference>
<gene>
    <name evidence="11" type="ORF">MYVALT_F_02700</name>
</gene>
<dbReference type="Pfam" id="PF00875">
    <property type="entry name" value="DNA_photolyase"/>
    <property type="match status" value="1"/>
</dbReference>
<dbReference type="InterPro" id="IPR002081">
    <property type="entry name" value="Cryptochrome/DNA_photolyase_1"/>
</dbReference>
<dbReference type="EMBL" id="OU343031">
    <property type="protein sequence ID" value="CAG7601830.1"/>
    <property type="molecule type" value="Genomic_DNA"/>
</dbReference>
<keyword evidence="12" id="KW-1185">Reference proteome</keyword>
<dbReference type="PANTHER" id="PTHR11455:SF9">
    <property type="entry name" value="CRYPTOCHROME CIRCADIAN CLOCK 5 ISOFORM X1"/>
    <property type="match status" value="1"/>
</dbReference>
<evidence type="ECO:0000256" key="6">
    <source>
        <dbReference type="ARBA" id="ARBA00022991"/>
    </source>
</evidence>
<reference evidence="11 12" key="1">
    <citation type="submission" date="2021-06" db="EMBL/GenBank/DDBJ databases">
        <authorList>
            <person name="Szabo G."/>
        </authorList>
    </citation>
    <scope>NUCLEOTIDE SEQUENCE [LARGE SCALE GENOMIC DNA]</scope>
    <source>
        <strain evidence="11">MYVALT</strain>
    </source>
</reference>
<keyword evidence="5 8" id="KW-0274">FAD</keyword>
<dbReference type="PROSITE" id="PS51645">
    <property type="entry name" value="PHR_CRY_ALPHA_BETA"/>
    <property type="match status" value="1"/>
</dbReference>
<feature type="site" description="Electron transfer via tryptophanyl radical" evidence="9">
    <location>
        <position position="373"/>
    </location>
</feature>
<feature type="site" description="Electron transfer via tryptophanyl radical" evidence="9">
    <location>
        <position position="320"/>
    </location>
</feature>
<accession>A0A916JTL6</accession>
<evidence type="ECO:0000256" key="5">
    <source>
        <dbReference type="ARBA" id="ARBA00022827"/>
    </source>
</evidence>
<dbReference type="GO" id="GO:0003904">
    <property type="term" value="F:deoxyribodipyrimidine photo-lyase activity"/>
    <property type="evidence" value="ECO:0007669"/>
    <property type="project" value="UniProtKB-EC"/>
</dbReference>
<dbReference type="InterPro" id="IPR006050">
    <property type="entry name" value="DNA_photolyase_N"/>
</dbReference>
<evidence type="ECO:0000256" key="9">
    <source>
        <dbReference type="PIRSR" id="PIRSR602081-2"/>
    </source>
</evidence>
<organism evidence="11 12">
    <name type="scientific">Candidatus Vallotiella hemipterorum</name>
    <dbReference type="NCBI Taxonomy" id="1177213"/>
    <lineage>
        <taxon>Bacteria</taxon>
        <taxon>Pseudomonadati</taxon>
        <taxon>Pseudomonadota</taxon>
        <taxon>Betaproteobacteria</taxon>
        <taxon>Burkholderiales</taxon>
        <taxon>Burkholderiaceae</taxon>
        <taxon>Candidatus Vallotiella</taxon>
    </lineage>
</organism>
<dbReference type="GO" id="GO:0003677">
    <property type="term" value="F:DNA binding"/>
    <property type="evidence" value="ECO:0007669"/>
    <property type="project" value="TreeGrafter"/>
</dbReference>
<dbReference type="Pfam" id="PF03441">
    <property type="entry name" value="FAD_binding_7"/>
    <property type="match status" value="1"/>
</dbReference>
<dbReference type="RefSeq" id="WP_216796965.1">
    <property type="nucleotide sequence ID" value="NZ_OU343031.1"/>
</dbReference>
<proteinExistence type="predicted"/>
<dbReference type="EC" id="4.1.99.3" evidence="2"/>
<keyword evidence="4 8" id="KW-0285">Flavoprotein</keyword>
<comment type="cofactor">
    <cofactor evidence="8">
        <name>FAD</name>
        <dbReference type="ChEBI" id="CHEBI:57692"/>
    </cofactor>
    <text evidence="8">Binds 1 FAD per subunit.</text>
</comment>
<feature type="binding site" evidence="8">
    <location>
        <position position="236"/>
    </location>
    <ligand>
        <name>FAD</name>
        <dbReference type="ChEBI" id="CHEBI:57692"/>
    </ligand>
</feature>
<dbReference type="KEGG" id="vtr:MYVALT_F_02700"/>
<comment type="catalytic activity">
    <reaction evidence="7">
        <text>cyclobutadipyrimidine (in DNA) = 2 pyrimidine residues (in DNA).</text>
        <dbReference type="EC" id="4.1.99.3"/>
    </reaction>
</comment>
<keyword evidence="11" id="KW-0456">Lyase</keyword>
<feature type="binding site" evidence="8">
    <location>
        <position position="286"/>
    </location>
    <ligand>
        <name>FAD</name>
        <dbReference type="ChEBI" id="CHEBI:57692"/>
    </ligand>
</feature>
<evidence type="ECO:0000256" key="8">
    <source>
        <dbReference type="PIRSR" id="PIRSR602081-1"/>
    </source>
</evidence>
<dbReference type="GO" id="GO:0000719">
    <property type="term" value="P:photoreactive repair"/>
    <property type="evidence" value="ECO:0007669"/>
    <property type="project" value="UniProtKB-ARBA"/>
</dbReference>
<evidence type="ECO:0000256" key="7">
    <source>
        <dbReference type="ARBA" id="ARBA00033999"/>
    </source>
</evidence>
<evidence type="ECO:0000256" key="3">
    <source>
        <dbReference type="ARBA" id="ARBA00014046"/>
    </source>
</evidence>
<feature type="domain" description="Photolyase/cryptochrome alpha/beta" evidence="10">
    <location>
        <begin position="7"/>
        <end position="136"/>
    </location>
</feature>
<evidence type="ECO:0000259" key="10">
    <source>
        <dbReference type="PROSITE" id="PS51645"/>
    </source>
</evidence>
<dbReference type="PROSITE" id="PS00691">
    <property type="entry name" value="DNA_PHOTOLYASES_1_2"/>
    <property type="match status" value="1"/>
</dbReference>
<keyword evidence="6" id="KW-0157">Chromophore</keyword>
<dbReference type="Proteomes" id="UP000693996">
    <property type="component" value="Chromosome"/>
</dbReference>
<evidence type="ECO:0000256" key="1">
    <source>
        <dbReference type="ARBA" id="ARBA00001932"/>
    </source>
</evidence>
<dbReference type="FunFam" id="1.10.579.10:FF:000003">
    <property type="entry name" value="Deoxyribodipyrimidine photo-lyase"/>
    <property type="match status" value="1"/>
</dbReference>
<feature type="site" description="Electron transfer via tryptophanyl radical" evidence="9">
    <location>
        <position position="396"/>
    </location>
</feature>
<sequence length="488" mass="56064">MPPCLKPPVIVWFRDDQRLADNPALEYAIATGHPIVCVYIYDSKPQNVRAYGEATRWWLAKSLQALNTELVALGGELTLLCGSESQSIKALAIAIGAIEVCWNRRYLAAQRETDRAIKMALKTRSIEVSTFNGYLLREPWTVATRNGRPFKIFSAYWRAACYEYSPQAPRLKPQQINFFPVPKNIAQVAPLRTLSTITIQCLAPNFSKRSFKIWKCGEQAGWIQLNDFLTNSLSYYASGRDFPAMQVTSQLSPYLRFGNLSVRQVWHALRSIASSVSTASGSIDKFLYELGWREFSYYLLYHYGTLHQVNFKRQFDAMPWRNADTELHAWRCGRTGYPLVDAGMRELYHTGWIHNRVRMVTASFLVKHLLINWREGESWFWDRLVDADEASNPANWQWVAGSGADAAPYFRIFNPILQSEKFDMKATYVRRWVPELSRLPNECIHAPWLAQSGQLASASVKLGQNYPWPIVLHQQARKRALMAIEHIR</sequence>
<dbReference type="AlphaFoldDB" id="A0A916JTL6"/>
<comment type="cofactor">
    <cofactor evidence="1">
        <name>(6R)-5,10-methylene-5,6,7,8-tetrahydrofolate</name>
        <dbReference type="ChEBI" id="CHEBI:15636"/>
    </cofactor>
</comment>
<feature type="binding site" evidence="8">
    <location>
        <begin position="386"/>
        <end position="388"/>
    </location>
    <ligand>
        <name>FAD</name>
        <dbReference type="ChEBI" id="CHEBI:57692"/>
    </ligand>
</feature>
<dbReference type="PANTHER" id="PTHR11455">
    <property type="entry name" value="CRYPTOCHROME"/>
    <property type="match status" value="1"/>
</dbReference>
<evidence type="ECO:0000256" key="4">
    <source>
        <dbReference type="ARBA" id="ARBA00022630"/>
    </source>
</evidence>
<evidence type="ECO:0000313" key="11">
    <source>
        <dbReference type="EMBL" id="CAG7601830.1"/>
    </source>
</evidence>
<dbReference type="InterPro" id="IPR018394">
    <property type="entry name" value="DNA_photolyase_1_CS_C"/>
</dbReference>